<feature type="transmembrane region" description="Helical" evidence="6">
    <location>
        <begin position="337"/>
        <end position="357"/>
    </location>
</feature>
<dbReference type="PANTHER" id="PTHR42718:SF9">
    <property type="entry name" value="MAJOR FACILITATOR SUPERFAMILY MULTIDRUG TRANSPORTER MFSC"/>
    <property type="match status" value="1"/>
</dbReference>
<evidence type="ECO:0000259" key="7">
    <source>
        <dbReference type="PROSITE" id="PS50850"/>
    </source>
</evidence>
<feature type="transmembrane region" description="Helical" evidence="6">
    <location>
        <begin position="437"/>
        <end position="459"/>
    </location>
</feature>
<gene>
    <name evidence="8" type="ORF">GCM10009550_29200</name>
</gene>
<feature type="transmembrane region" description="Helical" evidence="6">
    <location>
        <begin position="311"/>
        <end position="330"/>
    </location>
</feature>
<feature type="domain" description="Major facilitator superfamily (MFS) profile" evidence="7">
    <location>
        <begin position="14"/>
        <end position="464"/>
    </location>
</feature>
<feature type="transmembrane region" description="Helical" evidence="6">
    <location>
        <begin position="167"/>
        <end position="186"/>
    </location>
</feature>
<dbReference type="PANTHER" id="PTHR42718">
    <property type="entry name" value="MAJOR FACILITATOR SUPERFAMILY MULTIDRUG TRANSPORTER MFSC"/>
    <property type="match status" value="1"/>
</dbReference>
<feature type="transmembrane region" description="Helical" evidence="6">
    <location>
        <begin position="363"/>
        <end position="391"/>
    </location>
</feature>
<keyword evidence="2" id="KW-0813">Transport</keyword>
<evidence type="ECO:0000313" key="8">
    <source>
        <dbReference type="EMBL" id="GAA0950571.1"/>
    </source>
</evidence>
<dbReference type="RefSeq" id="WP_344240908.1">
    <property type="nucleotide sequence ID" value="NZ_BAAAHH010000010.1"/>
</dbReference>
<accession>A0ABP4BJR9</accession>
<keyword evidence="5 6" id="KW-0472">Membrane</keyword>
<dbReference type="InterPro" id="IPR020846">
    <property type="entry name" value="MFS_dom"/>
</dbReference>
<dbReference type="SUPFAM" id="SSF103473">
    <property type="entry name" value="MFS general substrate transporter"/>
    <property type="match status" value="1"/>
</dbReference>
<dbReference type="Pfam" id="PF07690">
    <property type="entry name" value="MFS_1"/>
    <property type="match status" value="1"/>
</dbReference>
<evidence type="ECO:0000256" key="3">
    <source>
        <dbReference type="ARBA" id="ARBA00022692"/>
    </source>
</evidence>
<keyword evidence="4 6" id="KW-1133">Transmembrane helix</keyword>
<dbReference type="CDD" id="cd17504">
    <property type="entry name" value="MFS_MMR_MDR_like"/>
    <property type="match status" value="1"/>
</dbReference>
<evidence type="ECO:0000256" key="5">
    <source>
        <dbReference type="ARBA" id="ARBA00023136"/>
    </source>
</evidence>
<evidence type="ECO:0000313" key="9">
    <source>
        <dbReference type="Proteomes" id="UP001500665"/>
    </source>
</evidence>
<feature type="transmembrane region" description="Helical" evidence="6">
    <location>
        <begin position="49"/>
        <end position="68"/>
    </location>
</feature>
<feature type="transmembrane region" description="Helical" evidence="6">
    <location>
        <begin position="223"/>
        <end position="247"/>
    </location>
</feature>
<dbReference type="InterPro" id="IPR011701">
    <property type="entry name" value="MFS"/>
</dbReference>
<feature type="transmembrane region" description="Helical" evidence="6">
    <location>
        <begin position="403"/>
        <end position="425"/>
    </location>
</feature>
<organism evidence="8 9">
    <name type="scientific">Actinocorallia libanotica</name>
    <dbReference type="NCBI Taxonomy" id="46162"/>
    <lineage>
        <taxon>Bacteria</taxon>
        <taxon>Bacillati</taxon>
        <taxon>Actinomycetota</taxon>
        <taxon>Actinomycetes</taxon>
        <taxon>Streptosporangiales</taxon>
        <taxon>Thermomonosporaceae</taxon>
        <taxon>Actinocorallia</taxon>
    </lineage>
</organism>
<keyword evidence="9" id="KW-1185">Reference proteome</keyword>
<evidence type="ECO:0000256" key="2">
    <source>
        <dbReference type="ARBA" id="ARBA00022448"/>
    </source>
</evidence>
<dbReference type="PROSITE" id="PS50850">
    <property type="entry name" value="MFS"/>
    <property type="match status" value="1"/>
</dbReference>
<feature type="transmembrane region" description="Helical" evidence="6">
    <location>
        <begin position="137"/>
        <end position="161"/>
    </location>
</feature>
<evidence type="ECO:0000256" key="6">
    <source>
        <dbReference type="SAM" id="Phobius"/>
    </source>
</evidence>
<sequence>MSSPSPHAERSGAIVAVLAGAGITVSLMQTLIVPLIGELPVLLDTTATDASWTLTSTLLAGAVATPVFGRLGDLYGKRRLMLACAALLTLGSLICALSSTLVPVVAGRTLQGFGLPLISLGISVMRDVLPPERLGSAMALMSSSLGVGGAMGLPLAAAIAQSADWHALFWLSSAGGVLIGVLLLAVVPESPVRARSRFDLPGTIGLATGLVCLLLAVTKGQDWGWTSGTVLGLLAAAPIVFAVWGFWELRTDAPLVDLRVSAGRQVLVTNLVSVLIGFSMYAMSLVVIQVLQLPESTGYGMGQTMIQAGLWMAPGGLVMMAVSPLAARLVAARGPKIALTLGALVISAGYALAALIMDRPWQMLLFTMLISAGVGLSYASMPALIMGAVPLTETAAANGLNSLARSIGTSVSASVVGVILAHMTVPLGPVSVPSEAGFRTGLAIGAVSALLAALVSLALPPRKSAPSLLLEPPVKAAA</sequence>
<reference evidence="9" key="1">
    <citation type="journal article" date="2019" name="Int. J. Syst. Evol. Microbiol.">
        <title>The Global Catalogue of Microorganisms (GCM) 10K type strain sequencing project: providing services to taxonomists for standard genome sequencing and annotation.</title>
        <authorList>
            <consortium name="The Broad Institute Genomics Platform"/>
            <consortium name="The Broad Institute Genome Sequencing Center for Infectious Disease"/>
            <person name="Wu L."/>
            <person name="Ma J."/>
        </authorList>
    </citation>
    <scope>NUCLEOTIDE SEQUENCE [LARGE SCALE GENOMIC DNA]</scope>
    <source>
        <strain evidence="9">JCM 10696</strain>
    </source>
</reference>
<dbReference type="InterPro" id="IPR036259">
    <property type="entry name" value="MFS_trans_sf"/>
</dbReference>
<name>A0ABP4BJR9_9ACTN</name>
<keyword evidence="3 6" id="KW-0812">Transmembrane</keyword>
<dbReference type="Proteomes" id="UP001500665">
    <property type="component" value="Unassembled WGS sequence"/>
</dbReference>
<feature type="transmembrane region" description="Helical" evidence="6">
    <location>
        <begin position="12"/>
        <end position="37"/>
    </location>
</feature>
<proteinExistence type="predicted"/>
<comment type="caution">
    <text evidence="8">The sequence shown here is derived from an EMBL/GenBank/DDBJ whole genome shotgun (WGS) entry which is preliminary data.</text>
</comment>
<feature type="transmembrane region" description="Helical" evidence="6">
    <location>
        <begin position="267"/>
        <end position="291"/>
    </location>
</feature>
<protein>
    <submittedName>
        <fullName evidence="8">MFS transporter</fullName>
    </submittedName>
</protein>
<evidence type="ECO:0000256" key="4">
    <source>
        <dbReference type="ARBA" id="ARBA00022989"/>
    </source>
</evidence>
<dbReference type="EMBL" id="BAAAHH010000010">
    <property type="protein sequence ID" value="GAA0950571.1"/>
    <property type="molecule type" value="Genomic_DNA"/>
</dbReference>
<dbReference type="Gene3D" id="1.20.1250.20">
    <property type="entry name" value="MFS general substrate transporter like domains"/>
    <property type="match status" value="2"/>
</dbReference>
<evidence type="ECO:0000256" key="1">
    <source>
        <dbReference type="ARBA" id="ARBA00004651"/>
    </source>
</evidence>
<comment type="subcellular location">
    <subcellularLocation>
        <location evidence="1">Cell membrane</location>
        <topology evidence="1">Multi-pass membrane protein</topology>
    </subcellularLocation>
</comment>
<feature type="transmembrane region" description="Helical" evidence="6">
    <location>
        <begin position="80"/>
        <end position="99"/>
    </location>
</feature>